<dbReference type="InterPro" id="IPR000182">
    <property type="entry name" value="GNAT_dom"/>
</dbReference>
<protein>
    <submittedName>
        <fullName evidence="2">GNAT family N-acetyltransferase</fullName>
        <ecNumber evidence="2">2.3.1.-</ecNumber>
    </submittedName>
</protein>
<proteinExistence type="predicted"/>
<organism evidence="2 3">
    <name type="scientific">Geobacillus thermodenitrificans</name>
    <dbReference type="NCBI Taxonomy" id="33940"/>
    <lineage>
        <taxon>Bacteria</taxon>
        <taxon>Bacillati</taxon>
        <taxon>Bacillota</taxon>
        <taxon>Bacilli</taxon>
        <taxon>Bacillales</taxon>
        <taxon>Anoxybacillaceae</taxon>
        <taxon>Geobacillus</taxon>
    </lineage>
</organism>
<dbReference type="Pfam" id="PF00583">
    <property type="entry name" value="Acetyltransf_1"/>
    <property type="match status" value="1"/>
</dbReference>
<keyword evidence="2" id="KW-0808">Transferase</keyword>
<dbReference type="EMBL" id="CP133461">
    <property type="protein sequence ID" value="WMV74911.1"/>
    <property type="molecule type" value="Genomic_DNA"/>
</dbReference>
<accession>A0ABY9Q8Q9</accession>
<dbReference type="Gene3D" id="3.40.630.30">
    <property type="match status" value="1"/>
</dbReference>
<keyword evidence="3" id="KW-1185">Reference proteome</keyword>
<dbReference type="CDD" id="cd04301">
    <property type="entry name" value="NAT_SF"/>
    <property type="match status" value="1"/>
</dbReference>
<dbReference type="GO" id="GO:0016746">
    <property type="term" value="F:acyltransferase activity"/>
    <property type="evidence" value="ECO:0007669"/>
    <property type="project" value="UniProtKB-KW"/>
</dbReference>
<evidence type="ECO:0000313" key="3">
    <source>
        <dbReference type="Proteomes" id="UP001297580"/>
    </source>
</evidence>
<name>A0ABY9Q8Q9_GEOTD</name>
<feature type="domain" description="N-acetyltransferase" evidence="1">
    <location>
        <begin position="5"/>
        <end position="171"/>
    </location>
</feature>
<sequence>MANEILFKRVTTKEEAEAFHRVKQLVWEESGYDMEYGREGSDLYIAYINGVPGGTVEFTPYLEFSRPLIRNLFDDVVRDDMKVMELDSFAVLPEYRRKLVGHEIVRFMIYYAQTHGYTHGVAITAPKVFKSLNDTYHIRCEKVKDPFWYKGDEVIPALMHLKEVYDHLDDKKYSWYKEPLELKEGAMAR</sequence>
<reference evidence="2 3" key="1">
    <citation type="submission" date="2023-08" db="EMBL/GenBank/DDBJ databases">
        <title>Complete genome sequence of Geobacillus thermodenitrificans K1041, a genetically tractable strain representative of the genus Geobacillus.</title>
        <authorList>
            <person name="Kani S."/>
            <person name="Suzuki H."/>
        </authorList>
    </citation>
    <scope>NUCLEOTIDE SEQUENCE [LARGE SCALE GENOMIC DNA]</scope>
    <source>
        <strain evidence="2 3">K1041</strain>
    </source>
</reference>
<gene>
    <name evidence="2" type="ORF">HSX42_11470</name>
</gene>
<dbReference type="InterPro" id="IPR016181">
    <property type="entry name" value="Acyl_CoA_acyltransferase"/>
</dbReference>
<dbReference type="EC" id="2.3.1.-" evidence="2"/>
<dbReference type="SUPFAM" id="SSF55729">
    <property type="entry name" value="Acyl-CoA N-acyltransferases (Nat)"/>
    <property type="match status" value="1"/>
</dbReference>
<evidence type="ECO:0000259" key="1">
    <source>
        <dbReference type="PROSITE" id="PS51186"/>
    </source>
</evidence>
<evidence type="ECO:0000313" key="2">
    <source>
        <dbReference type="EMBL" id="WMV74911.1"/>
    </source>
</evidence>
<dbReference type="PROSITE" id="PS51186">
    <property type="entry name" value="GNAT"/>
    <property type="match status" value="1"/>
</dbReference>
<keyword evidence="2" id="KW-0012">Acyltransferase</keyword>
<dbReference type="RefSeq" id="WP_008880522.1">
    <property type="nucleotide sequence ID" value="NZ_CP017690.1"/>
</dbReference>
<dbReference type="Proteomes" id="UP001297580">
    <property type="component" value="Chromosome"/>
</dbReference>